<dbReference type="InterPro" id="IPR000873">
    <property type="entry name" value="AMP-dep_synth/lig_dom"/>
</dbReference>
<evidence type="ECO:0000256" key="2">
    <source>
        <dbReference type="ARBA" id="ARBA00022598"/>
    </source>
</evidence>
<comment type="similarity">
    <text evidence="1">Belongs to the ATP-dependent AMP-binding enzyme family.</text>
</comment>
<feature type="domain" description="AMP-binding enzyme C-terminal" evidence="4">
    <location>
        <begin position="334"/>
        <end position="411"/>
    </location>
</feature>
<dbReference type="Gene3D" id="3.30.300.30">
    <property type="match status" value="1"/>
</dbReference>
<reference evidence="5 6" key="1">
    <citation type="submission" date="2020-11" db="EMBL/GenBank/DDBJ databases">
        <title>Taxonomic evaluation of the Bacillus sporothermodurans group of bacteria based on whole genome sequences.</title>
        <authorList>
            <person name="Fiedler G."/>
            <person name="Herbstmann A.-D."/>
            <person name="Doll E."/>
            <person name="Wenning M."/>
            <person name="Brinks E."/>
            <person name="Kabisch J."/>
            <person name="Breitenwieser F."/>
            <person name="Lappann M."/>
            <person name="Boehnlein C."/>
            <person name="Franz C."/>
        </authorList>
    </citation>
    <scope>NUCLEOTIDE SEQUENCE [LARGE SCALE GENOMIC DNA]</scope>
    <source>
        <strain evidence="5 6">JCM 19841</strain>
    </source>
</reference>
<evidence type="ECO:0000313" key="5">
    <source>
        <dbReference type="EMBL" id="QQZ10280.1"/>
    </source>
</evidence>
<keyword evidence="2 5" id="KW-0436">Ligase</keyword>
<dbReference type="Gene3D" id="3.40.50.12780">
    <property type="entry name" value="N-terminal domain of ligase-like"/>
    <property type="match status" value="1"/>
</dbReference>
<dbReference type="InterPro" id="IPR042099">
    <property type="entry name" value="ANL_N_sf"/>
</dbReference>
<dbReference type="SUPFAM" id="SSF56801">
    <property type="entry name" value="Acetyl-CoA synthetase-like"/>
    <property type="match status" value="1"/>
</dbReference>
<evidence type="ECO:0000313" key="6">
    <source>
        <dbReference type="Proteomes" id="UP000595691"/>
    </source>
</evidence>
<evidence type="ECO:0000256" key="1">
    <source>
        <dbReference type="ARBA" id="ARBA00006432"/>
    </source>
</evidence>
<dbReference type="Proteomes" id="UP000595691">
    <property type="component" value="Chromosome"/>
</dbReference>
<accession>A0ABX7E4Q5</accession>
<dbReference type="Pfam" id="PF13193">
    <property type="entry name" value="AMP-binding_C"/>
    <property type="match status" value="1"/>
</dbReference>
<evidence type="ECO:0000259" key="4">
    <source>
        <dbReference type="Pfam" id="PF13193"/>
    </source>
</evidence>
<dbReference type="InterPro" id="IPR025110">
    <property type="entry name" value="AMP-bd_C"/>
</dbReference>
<protein>
    <submittedName>
        <fullName evidence="5">Acyl--CoA ligase</fullName>
    </submittedName>
</protein>
<evidence type="ECO:0000259" key="3">
    <source>
        <dbReference type="Pfam" id="PF00501"/>
    </source>
</evidence>
<dbReference type="GO" id="GO:0016874">
    <property type="term" value="F:ligase activity"/>
    <property type="evidence" value="ECO:0007669"/>
    <property type="project" value="UniProtKB-KW"/>
</dbReference>
<sequence length="415" mass="48137">MDKKFLVHRNKEYTYENFLNDLNLKNEYSSYLYVKNNNPYAIFVSLVHSAIYGYSIEIIDGDLSEKEIEEIGIDQNEFSVVKKLNSLILFKDFEQLLDILKEKKRSYITLYTSGTSGRPKKVSHTLETLTREVKVSGKFKENIWSFSFNPTHMAGLQVFFQAFLNKNTIIYTFDELPKNIPTLIEKYKITNISATSTFYRNILPYFQQGRYFSVERITFGGEKYDQGLEESIKKVFPNAKINNIYASTEAGSLFKAYGDIFEIKESIRKFVKINENNELLIHYSLLGKSESFNLKGEWFNTEDIVELVDTNHFKFVARKSELINVGGYKVNPLEVENTIKKVPGVIDIIIKTRKNSVTGQIIIAEIIKNDGFNDLELKKSIKKFALTHLQEWKVPRIINFVNEISQTRTGKKARK</sequence>
<feature type="domain" description="AMP-dependent synthetase/ligase" evidence="3">
    <location>
        <begin position="104"/>
        <end position="256"/>
    </location>
</feature>
<organism evidence="5 6">
    <name type="scientific">Heyndrickxia vini</name>
    <dbReference type="NCBI Taxonomy" id="1476025"/>
    <lineage>
        <taxon>Bacteria</taxon>
        <taxon>Bacillati</taxon>
        <taxon>Bacillota</taxon>
        <taxon>Bacilli</taxon>
        <taxon>Bacillales</taxon>
        <taxon>Bacillaceae</taxon>
        <taxon>Heyndrickxia</taxon>
    </lineage>
</organism>
<dbReference type="PANTHER" id="PTHR43201:SF5">
    <property type="entry name" value="MEDIUM-CHAIN ACYL-COA LIGASE ACSF2, MITOCHONDRIAL"/>
    <property type="match status" value="1"/>
</dbReference>
<dbReference type="EMBL" id="CP065425">
    <property type="protein sequence ID" value="QQZ10280.1"/>
    <property type="molecule type" value="Genomic_DNA"/>
</dbReference>
<name>A0ABX7E4Q5_9BACI</name>
<proteinExistence type="inferred from homology"/>
<dbReference type="RefSeq" id="WP_202779226.1">
    <property type="nucleotide sequence ID" value="NZ_CP065425.1"/>
</dbReference>
<keyword evidence="6" id="KW-1185">Reference proteome</keyword>
<gene>
    <name evidence="5" type="ORF">I5776_04815</name>
</gene>
<dbReference type="Pfam" id="PF00501">
    <property type="entry name" value="AMP-binding"/>
    <property type="match status" value="1"/>
</dbReference>
<dbReference type="InterPro" id="IPR045851">
    <property type="entry name" value="AMP-bd_C_sf"/>
</dbReference>
<dbReference type="PANTHER" id="PTHR43201">
    <property type="entry name" value="ACYL-COA SYNTHETASE"/>
    <property type="match status" value="1"/>
</dbReference>